<feature type="compositionally biased region" description="Basic residues" evidence="1">
    <location>
        <begin position="10"/>
        <end position="21"/>
    </location>
</feature>
<proteinExistence type="predicted"/>
<dbReference type="EMBL" id="SNRW01001938">
    <property type="protein sequence ID" value="KAA6394465.1"/>
    <property type="molecule type" value="Genomic_DNA"/>
</dbReference>
<name>A0A5J4WJI8_9EUKA</name>
<accession>A0A5J4WJI8</accession>
<evidence type="ECO:0000313" key="3">
    <source>
        <dbReference type="Proteomes" id="UP000324800"/>
    </source>
</evidence>
<evidence type="ECO:0000256" key="1">
    <source>
        <dbReference type="SAM" id="MobiDB-lite"/>
    </source>
</evidence>
<reference evidence="2 3" key="1">
    <citation type="submission" date="2019-03" db="EMBL/GenBank/DDBJ databases">
        <title>Single cell metagenomics reveals metabolic interactions within the superorganism composed of flagellate Streblomastix strix and complex community of Bacteroidetes bacteria on its surface.</title>
        <authorList>
            <person name="Treitli S.C."/>
            <person name="Kolisko M."/>
            <person name="Husnik F."/>
            <person name="Keeling P."/>
            <person name="Hampl V."/>
        </authorList>
    </citation>
    <scope>NUCLEOTIDE SEQUENCE [LARGE SCALE GENOMIC DNA]</scope>
    <source>
        <strain evidence="2">ST1C</strain>
    </source>
</reference>
<sequence>MPLKNQARAAKPKLKQKQLPKFQKLKLRLKEARKQLKRLNPNQKTLKIRAKKSIVPDRAGTLQPREISVEISPWNRGEERDDDNGTS</sequence>
<evidence type="ECO:0000313" key="2">
    <source>
        <dbReference type="EMBL" id="KAA6394465.1"/>
    </source>
</evidence>
<comment type="caution">
    <text evidence="2">The sequence shown here is derived from an EMBL/GenBank/DDBJ whole genome shotgun (WGS) entry which is preliminary data.</text>
</comment>
<dbReference type="AlphaFoldDB" id="A0A5J4WJI8"/>
<protein>
    <submittedName>
        <fullName evidence="2">Uncharacterized protein</fullName>
    </submittedName>
</protein>
<organism evidence="2 3">
    <name type="scientific">Streblomastix strix</name>
    <dbReference type="NCBI Taxonomy" id="222440"/>
    <lineage>
        <taxon>Eukaryota</taxon>
        <taxon>Metamonada</taxon>
        <taxon>Preaxostyla</taxon>
        <taxon>Oxymonadida</taxon>
        <taxon>Streblomastigidae</taxon>
        <taxon>Streblomastix</taxon>
    </lineage>
</organism>
<feature type="region of interest" description="Disordered" evidence="1">
    <location>
        <begin position="65"/>
        <end position="87"/>
    </location>
</feature>
<dbReference type="Proteomes" id="UP000324800">
    <property type="component" value="Unassembled WGS sequence"/>
</dbReference>
<feature type="region of interest" description="Disordered" evidence="1">
    <location>
        <begin position="1"/>
        <end position="21"/>
    </location>
</feature>
<gene>
    <name evidence="2" type="ORF">EZS28_010002</name>
</gene>